<dbReference type="PROSITE" id="PS50003">
    <property type="entry name" value="PH_DOMAIN"/>
    <property type="match status" value="1"/>
</dbReference>
<protein>
    <submittedName>
        <fullName evidence="7">FYVE zinc finger family protein</fullName>
    </submittedName>
</protein>
<dbReference type="Gene3D" id="2.30.29.30">
    <property type="entry name" value="Pleckstrin-homology domain (PH domain)/Phosphotyrosine-binding domain (PTB)"/>
    <property type="match status" value="1"/>
</dbReference>
<dbReference type="InterPro" id="IPR011011">
    <property type="entry name" value="Znf_FYVE_PHD"/>
</dbReference>
<sequence length="452" mass="51765">MALDWNHGFGVDLSLTDDRENFSKSLRNLCYFKPSAPSFSDFAIDPNILLCAQIPGITPNETFFIDLLDKKPEFSIIVIDFISYERVFLSDLNMIIEKILHATADTSYSKLDRTLTPYIKTVQANHQEFLNLLFALSSNVPPNFVELLVDSYSATPKIFQSHESYLSTFLTVETVAQAFSVAQTDHLIDILNGRTIIELLHAPVTWLNTASKFSLQLKKTVAAMIDQKRSESLELFAEKCKNLCATIDSIPKLEQISKYFVTEPFPIVMPGRRFIKQGNADKHCRKKVDHREILLFSDYFGYAQNKGGKYLLPQFYKLVELKAVEPTDNPDSKCLYIYAPRKSFVLEFESLPKRKEWFRALKSAIDNARENHDGPLQEINFAPIWMPDNETSVCMVCQTQFSLLLRKHHCRACGRVVCKNCLPYKIIIPNINAKKEVPVCQKCYDENQPSKQ</sequence>
<dbReference type="SUPFAM" id="SSF57903">
    <property type="entry name" value="FYVE/PHD zinc finger"/>
    <property type="match status" value="1"/>
</dbReference>
<dbReference type="PROSITE" id="PS50178">
    <property type="entry name" value="ZF_FYVE"/>
    <property type="match status" value="1"/>
</dbReference>
<evidence type="ECO:0000313" key="8">
    <source>
        <dbReference type="Proteomes" id="UP000179807"/>
    </source>
</evidence>
<accession>A0A1J4KIZ7</accession>
<feature type="domain" description="PH" evidence="5">
    <location>
        <begin position="273"/>
        <end position="366"/>
    </location>
</feature>
<evidence type="ECO:0000259" key="6">
    <source>
        <dbReference type="PROSITE" id="PS50178"/>
    </source>
</evidence>
<evidence type="ECO:0000259" key="5">
    <source>
        <dbReference type="PROSITE" id="PS50003"/>
    </source>
</evidence>
<gene>
    <name evidence="7" type="ORF">TRFO_21860</name>
</gene>
<dbReference type="PANTHER" id="PTHR46280">
    <property type="entry name" value="PLECKSTRIN HOMOLOGY DOMAIN-CONTAINING FAMILY F MEMBER 2-RELATED"/>
    <property type="match status" value="1"/>
</dbReference>
<evidence type="ECO:0000313" key="7">
    <source>
        <dbReference type="EMBL" id="OHT09293.1"/>
    </source>
</evidence>
<dbReference type="InterPro" id="IPR001849">
    <property type="entry name" value="PH_domain"/>
</dbReference>
<dbReference type="EMBL" id="MLAK01000643">
    <property type="protein sequence ID" value="OHT09293.1"/>
    <property type="molecule type" value="Genomic_DNA"/>
</dbReference>
<feature type="domain" description="FYVE-type" evidence="6">
    <location>
        <begin position="388"/>
        <end position="448"/>
    </location>
</feature>
<reference evidence="7" key="1">
    <citation type="submission" date="2016-10" db="EMBL/GenBank/DDBJ databases">
        <authorList>
            <person name="Benchimol M."/>
            <person name="Almeida L.G."/>
            <person name="Vasconcelos A.T."/>
            <person name="Perreira-Neves A."/>
            <person name="Rosa I.A."/>
            <person name="Tasca T."/>
            <person name="Bogo M.R."/>
            <person name="de Souza W."/>
        </authorList>
    </citation>
    <scope>NUCLEOTIDE SEQUENCE [LARGE SCALE GENOMIC DNA]</scope>
    <source>
        <strain evidence="7">K</strain>
    </source>
</reference>
<dbReference type="PANTHER" id="PTHR46280:SF3">
    <property type="entry name" value="PLECKSTRIN HOMOLOGY DOMAIN-CONTAINING FAMILY F MEMBER 1 HOMOLOG"/>
    <property type="match status" value="1"/>
</dbReference>
<dbReference type="SMART" id="SM00064">
    <property type="entry name" value="FYVE"/>
    <property type="match status" value="1"/>
</dbReference>
<dbReference type="InterPro" id="IPR017455">
    <property type="entry name" value="Znf_FYVE-rel"/>
</dbReference>
<evidence type="ECO:0000256" key="1">
    <source>
        <dbReference type="ARBA" id="ARBA00022723"/>
    </source>
</evidence>
<name>A0A1J4KIZ7_9EUKA</name>
<dbReference type="GeneID" id="94836937"/>
<organism evidence="7 8">
    <name type="scientific">Tritrichomonas foetus</name>
    <dbReference type="NCBI Taxonomy" id="1144522"/>
    <lineage>
        <taxon>Eukaryota</taxon>
        <taxon>Metamonada</taxon>
        <taxon>Parabasalia</taxon>
        <taxon>Tritrichomonadida</taxon>
        <taxon>Tritrichomonadidae</taxon>
        <taxon>Tritrichomonas</taxon>
    </lineage>
</organism>
<keyword evidence="1" id="KW-0479">Metal-binding</keyword>
<dbReference type="SUPFAM" id="SSF48065">
    <property type="entry name" value="DBL homology domain (DH-domain)"/>
    <property type="match status" value="1"/>
</dbReference>
<dbReference type="InterPro" id="IPR011993">
    <property type="entry name" value="PH-like_dom_sf"/>
</dbReference>
<dbReference type="InterPro" id="IPR000306">
    <property type="entry name" value="Znf_FYVE"/>
</dbReference>
<keyword evidence="2 4" id="KW-0863">Zinc-finger</keyword>
<dbReference type="VEuPathDB" id="TrichDB:TRFO_21860"/>
<dbReference type="AlphaFoldDB" id="A0A1J4KIZ7"/>
<keyword evidence="8" id="KW-1185">Reference proteome</keyword>
<evidence type="ECO:0000256" key="2">
    <source>
        <dbReference type="ARBA" id="ARBA00022771"/>
    </source>
</evidence>
<dbReference type="Pfam" id="PF01363">
    <property type="entry name" value="FYVE"/>
    <property type="match status" value="1"/>
</dbReference>
<dbReference type="RefSeq" id="XP_068362429.1">
    <property type="nucleotide sequence ID" value="XM_068502233.1"/>
</dbReference>
<keyword evidence="3" id="KW-0862">Zinc</keyword>
<dbReference type="OrthoDB" id="70570at2759"/>
<dbReference type="Proteomes" id="UP000179807">
    <property type="component" value="Unassembled WGS sequence"/>
</dbReference>
<dbReference type="GO" id="GO:0007032">
    <property type="term" value="P:endosome organization"/>
    <property type="evidence" value="ECO:0007669"/>
    <property type="project" value="TreeGrafter"/>
</dbReference>
<evidence type="ECO:0000256" key="4">
    <source>
        <dbReference type="PROSITE-ProRule" id="PRU00091"/>
    </source>
</evidence>
<dbReference type="InterPro" id="IPR035899">
    <property type="entry name" value="DBL_dom_sf"/>
</dbReference>
<dbReference type="GO" id="GO:0008333">
    <property type="term" value="P:endosome to lysosome transport"/>
    <property type="evidence" value="ECO:0007669"/>
    <property type="project" value="TreeGrafter"/>
</dbReference>
<dbReference type="GO" id="GO:0035091">
    <property type="term" value="F:phosphatidylinositol binding"/>
    <property type="evidence" value="ECO:0007669"/>
    <property type="project" value="TreeGrafter"/>
</dbReference>
<dbReference type="Gene3D" id="3.30.40.10">
    <property type="entry name" value="Zinc/RING finger domain, C3HC4 (zinc finger)"/>
    <property type="match status" value="1"/>
</dbReference>
<evidence type="ECO:0000256" key="3">
    <source>
        <dbReference type="ARBA" id="ARBA00022833"/>
    </source>
</evidence>
<dbReference type="InterPro" id="IPR051765">
    <property type="entry name" value="PH_domain-containing_F"/>
</dbReference>
<dbReference type="SMART" id="SM00233">
    <property type="entry name" value="PH"/>
    <property type="match status" value="1"/>
</dbReference>
<dbReference type="InterPro" id="IPR013083">
    <property type="entry name" value="Znf_RING/FYVE/PHD"/>
</dbReference>
<comment type="caution">
    <text evidence="7">The sequence shown here is derived from an EMBL/GenBank/DDBJ whole genome shotgun (WGS) entry which is preliminary data.</text>
</comment>
<dbReference type="SUPFAM" id="SSF50729">
    <property type="entry name" value="PH domain-like"/>
    <property type="match status" value="1"/>
</dbReference>
<proteinExistence type="predicted"/>
<dbReference type="GO" id="GO:0008270">
    <property type="term" value="F:zinc ion binding"/>
    <property type="evidence" value="ECO:0007669"/>
    <property type="project" value="UniProtKB-KW"/>
</dbReference>
<dbReference type="GO" id="GO:0005769">
    <property type="term" value="C:early endosome"/>
    <property type="evidence" value="ECO:0007669"/>
    <property type="project" value="TreeGrafter"/>
</dbReference>